<evidence type="ECO:0000313" key="3">
    <source>
        <dbReference type="Proteomes" id="UP000003752"/>
    </source>
</evidence>
<feature type="transmembrane region" description="Helical" evidence="1">
    <location>
        <begin position="12"/>
        <end position="30"/>
    </location>
</feature>
<accession>C0XJN0</accession>
<reference evidence="2 3" key="1">
    <citation type="submission" date="2009-01" db="EMBL/GenBank/DDBJ databases">
        <authorList>
            <person name="Qin X."/>
            <person name="Bachman B."/>
            <person name="Battles P."/>
            <person name="Bell A."/>
            <person name="Bess C."/>
            <person name="Bickham C."/>
            <person name="Chaboub L."/>
            <person name="Chen D."/>
            <person name="Coyle M."/>
            <person name="Deiros D.R."/>
            <person name="Dinh H."/>
            <person name="Forbes L."/>
            <person name="Fowler G."/>
            <person name="Francisco L."/>
            <person name="Fu Q."/>
            <person name="Gubbala S."/>
            <person name="Hale W."/>
            <person name="Han Y."/>
            <person name="Hemphill L."/>
            <person name="Highlander S.K."/>
            <person name="Hirani K."/>
            <person name="Hogues M."/>
            <person name="Jackson L."/>
            <person name="Jakkamsetti A."/>
            <person name="Javaid M."/>
            <person name="Jiang H."/>
            <person name="Korchina V."/>
            <person name="Kovar C."/>
            <person name="Lara F."/>
            <person name="Lee S."/>
            <person name="Mata R."/>
            <person name="Mathew T."/>
            <person name="Moen C."/>
            <person name="Morales K."/>
            <person name="Munidasa M."/>
            <person name="Nazareth L."/>
            <person name="Ngo R."/>
            <person name="Nguyen L."/>
            <person name="Okwuonu G."/>
            <person name="Ongeri F."/>
            <person name="Patil S."/>
            <person name="Petrosino J."/>
            <person name="Pham C."/>
            <person name="Pham P."/>
            <person name="Pu L.-L."/>
            <person name="Puazo M."/>
            <person name="Raj R."/>
            <person name="Reid J."/>
            <person name="Rouhana J."/>
            <person name="Saada N."/>
            <person name="Shang Y."/>
            <person name="Simmons D."/>
            <person name="Thornton R."/>
            <person name="Warren J."/>
            <person name="Weissenberger G."/>
            <person name="Zhang J."/>
            <person name="Zhang L."/>
            <person name="Zhou C."/>
            <person name="Zhu D."/>
            <person name="Muzny D."/>
            <person name="Worley K."/>
            <person name="Gibbs R."/>
        </authorList>
    </citation>
    <scope>NUCLEOTIDE SEQUENCE [LARGE SCALE GENOMIC DNA]</scope>
    <source>
        <strain evidence="3">ATCC 8290 / DSM 20176 / CCUG 30140 / JCM 1155 / KCTC 3500 / NBRC 15886 / NCIMB 8040 / NRRL B-1843 / 9</strain>
    </source>
</reference>
<gene>
    <name evidence="2" type="ORF">HMPREF0519_1441</name>
</gene>
<dbReference type="HOGENOM" id="CLU_3119114_0_0_9"/>
<sequence length="50" mass="5446">MGISLPAFYPILLGYDLCLVTLQVALAYAVPKRVKIGLIFGIAINRILVN</sequence>
<evidence type="ECO:0000256" key="1">
    <source>
        <dbReference type="SAM" id="Phobius"/>
    </source>
</evidence>
<organism evidence="2 3">
    <name type="scientific">Lentilactobacillus hilgardii (strain ATCC 8290 / DSM 20176 / CCUG 30140 / JCM 1155 / KCTC 3500 / NBRC 15886 / NCIMB 8040 / NRRL B-1843 / 9)</name>
    <dbReference type="NCBI Taxonomy" id="1423757"/>
    <lineage>
        <taxon>Bacteria</taxon>
        <taxon>Bacillati</taxon>
        <taxon>Bacillota</taxon>
        <taxon>Bacilli</taxon>
        <taxon>Lactobacillales</taxon>
        <taxon>Lactobacillaceae</taxon>
        <taxon>Lentilactobacillus</taxon>
    </lineage>
</organism>
<dbReference type="AlphaFoldDB" id="C0XJN0"/>
<keyword evidence="1" id="KW-1133">Transmembrane helix</keyword>
<proteinExistence type="predicted"/>
<evidence type="ECO:0000313" key="2">
    <source>
        <dbReference type="EMBL" id="EEI24359.1"/>
    </source>
</evidence>
<keyword evidence="3" id="KW-1185">Reference proteome</keyword>
<keyword evidence="1" id="KW-0812">Transmembrane</keyword>
<comment type="caution">
    <text evidence="2">The sequence shown here is derived from an EMBL/GenBank/DDBJ whole genome shotgun (WGS) entry which is preliminary data.</text>
</comment>
<dbReference type="EMBL" id="ACGP01000137">
    <property type="protein sequence ID" value="EEI24359.1"/>
    <property type="molecule type" value="Genomic_DNA"/>
</dbReference>
<dbReference type="PATRIC" id="fig|1423757.3.peg.1445"/>
<name>C0XJN0_LENH9</name>
<protein>
    <submittedName>
        <fullName evidence="2">Uncharacterized protein</fullName>
    </submittedName>
</protein>
<keyword evidence="1" id="KW-0472">Membrane</keyword>
<dbReference type="Proteomes" id="UP000003752">
    <property type="component" value="Unassembled WGS sequence"/>
</dbReference>